<gene>
    <name evidence="2" type="ORF">SKP52_01800</name>
</gene>
<dbReference type="RefSeq" id="WP_081997159.1">
    <property type="nucleotide sequence ID" value="NZ_CP009122.1"/>
</dbReference>
<dbReference type="CDD" id="cd13400">
    <property type="entry name" value="LT_IagB-like"/>
    <property type="match status" value="1"/>
</dbReference>
<dbReference type="KEGG" id="sphk:SKP52_01800"/>
<dbReference type="EMBL" id="CP009122">
    <property type="protein sequence ID" value="AJA07297.1"/>
    <property type="molecule type" value="Genomic_DNA"/>
</dbReference>
<sequence length="202" mass="22450">MSRLTTLHYWRPVSGVLPSLVAGLVLLSGPSAAASRSIRSAIEEREIARCIQFASAGRAWLEKTLWGLRDQEAGWIGAEVPNTNGTHDLGPLQVNSFWVTKLSVLVDRDPGLVRNWLINDPCFNVQAAKWIFLSGLRISGSYWEAVGVYHSPTPWRQERYRRNVARRLVSRFGANVFSPLPQRPVPQPLEGSSSAPVPGRPK</sequence>
<feature type="region of interest" description="Disordered" evidence="1">
    <location>
        <begin position="179"/>
        <end position="202"/>
    </location>
</feature>
<dbReference type="InterPro" id="IPR023346">
    <property type="entry name" value="Lysozyme-like_dom_sf"/>
</dbReference>
<dbReference type="SUPFAM" id="SSF53955">
    <property type="entry name" value="Lysozyme-like"/>
    <property type="match status" value="1"/>
</dbReference>
<proteinExistence type="predicted"/>
<dbReference type="Proteomes" id="UP000030907">
    <property type="component" value="Chromosome"/>
</dbReference>
<protein>
    <recommendedName>
        <fullName evidence="4">Murein transglycosylase</fullName>
    </recommendedName>
</protein>
<evidence type="ECO:0000313" key="2">
    <source>
        <dbReference type="EMBL" id="AJA07297.1"/>
    </source>
</evidence>
<dbReference type="HOGENOM" id="CLU_1353897_0_0_5"/>
<dbReference type="STRING" id="1515612.SKP52_01800"/>
<evidence type="ECO:0000256" key="1">
    <source>
        <dbReference type="SAM" id="MobiDB-lite"/>
    </source>
</evidence>
<name>A0A0A7PH89_9SPHN</name>
<dbReference type="AlphaFoldDB" id="A0A0A7PH89"/>
<keyword evidence="3" id="KW-1185">Reference proteome</keyword>
<organism evidence="2 3">
    <name type="scientific">Sphingopyxis fribergensis</name>
    <dbReference type="NCBI Taxonomy" id="1515612"/>
    <lineage>
        <taxon>Bacteria</taxon>
        <taxon>Pseudomonadati</taxon>
        <taxon>Pseudomonadota</taxon>
        <taxon>Alphaproteobacteria</taxon>
        <taxon>Sphingomonadales</taxon>
        <taxon>Sphingomonadaceae</taxon>
        <taxon>Sphingopyxis</taxon>
    </lineage>
</organism>
<evidence type="ECO:0008006" key="4">
    <source>
        <dbReference type="Google" id="ProtNLM"/>
    </source>
</evidence>
<accession>A0A0A7PH89</accession>
<reference evidence="2 3" key="1">
    <citation type="journal article" date="2015" name="Int. J. Syst. Evol. Microbiol.">
        <title>Description of Sphingopyxis fribergensis sp. nov. - a soil bacterium with the ability to degrade styrene and phenylacetic acid.</title>
        <authorList>
            <person name="Oelschlagel M."/>
            <person name="Ruckert C."/>
            <person name="Kalinowski J."/>
            <person name="Schmidt G."/>
            <person name="Schlomann M."/>
            <person name="Tischler D."/>
        </authorList>
    </citation>
    <scope>NUCLEOTIDE SEQUENCE [LARGE SCALE GENOMIC DNA]</scope>
    <source>
        <strain evidence="2 3">Kp5.2</strain>
    </source>
</reference>
<evidence type="ECO:0000313" key="3">
    <source>
        <dbReference type="Proteomes" id="UP000030907"/>
    </source>
</evidence>